<feature type="coiled-coil region" evidence="1">
    <location>
        <begin position="109"/>
        <end position="147"/>
    </location>
</feature>
<dbReference type="InParanoid" id="G0QK67"/>
<evidence type="ECO:0000313" key="4">
    <source>
        <dbReference type="Proteomes" id="UP000008983"/>
    </source>
</evidence>
<sequence>NVRGDKKGGRVNKGSNRSPKVDRQDTTGYKKHPHGNNSHKNYTHKYIRKSQQGDEQLLNDDQKPRNNNRQYQNIYERVSIYNWDRNQITLETPIPERPKEKEILKEPRREDLNKLIDDIENQIDNAINKKNKKLKKFQAQIRTKNKNQMTNKPLYNNFQKNNLIFSNLKRKNSRNTKKTLRHC</sequence>
<dbReference type="RefSeq" id="XP_004039687.1">
    <property type="nucleotide sequence ID" value="XM_004039639.1"/>
</dbReference>
<evidence type="ECO:0000256" key="2">
    <source>
        <dbReference type="SAM" id="MobiDB-lite"/>
    </source>
</evidence>
<accession>G0QK67</accession>
<name>G0QK67_ICHMU</name>
<keyword evidence="1" id="KW-0175">Coiled coil</keyword>
<protein>
    <submittedName>
        <fullName evidence="3">Uncharacterized protein</fullName>
    </submittedName>
</protein>
<organism evidence="3 4">
    <name type="scientific">Ichthyophthirius multifiliis</name>
    <name type="common">White spot disease agent</name>
    <name type="synonym">Ich</name>
    <dbReference type="NCBI Taxonomy" id="5932"/>
    <lineage>
        <taxon>Eukaryota</taxon>
        <taxon>Sar</taxon>
        <taxon>Alveolata</taxon>
        <taxon>Ciliophora</taxon>
        <taxon>Intramacronucleata</taxon>
        <taxon>Oligohymenophorea</taxon>
        <taxon>Hymenostomatida</taxon>
        <taxon>Ophryoglenina</taxon>
        <taxon>Ichthyophthirius</taxon>
    </lineage>
</organism>
<feature type="non-terminal residue" evidence="3">
    <location>
        <position position="1"/>
    </location>
</feature>
<proteinExistence type="predicted"/>
<reference evidence="3 4" key="1">
    <citation type="submission" date="2011-07" db="EMBL/GenBank/DDBJ databases">
        <authorList>
            <person name="Coyne R."/>
            <person name="Brami D."/>
            <person name="Johnson J."/>
            <person name="Hostetler J."/>
            <person name="Hannick L."/>
            <person name="Clark T."/>
            <person name="Cassidy-Hanley D."/>
            <person name="Inman J."/>
        </authorList>
    </citation>
    <scope>NUCLEOTIDE SEQUENCE [LARGE SCALE GENOMIC DNA]</scope>
    <source>
        <strain evidence="3 4">G5</strain>
    </source>
</reference>
<evidence type="ECO:0000256" key="1">
    <source>
        <dbReference type="SAM" id="Coils"/>
    </source>
</evidence>
<keyword evidence="4" id="KW-1185">Reference proteome</keyword>
<dbReference type="GeneID" id="14910576"/>
<feature type="region of interest" description="Disordered" evidence="2">
    <location>
        <begin position="1"/>
        <end position="71"/>
    </location>
</feature>
<gene>
    <name evidence="3" type="ORF">IMG5_013670</name>
</gene>
<evidence type="ECO:0000313" key="3">
    <source>
        <dbReference type="EMBL" id="EGR34383.1"/>
    </source>
</evidence>
<dbReference type="Proteomes" id="UP000008983">
    <property type="component" value="Unassembled WGS sequence"/>
</dbReference>
<dbReference type="AlphaFoldDB" id="G0QK67"/>
<dbReference type="EMBL" id="GL983133">
    <property type="protein sequence ID" value="EGR34383.1"/>
    <property type="molecule type" value="Genomic_DNA"/>
</dbReference>